<evidence type="ECO:0000256" key="5">
    <source>
        <dbReference type="ARBA" id="ARBA00023315"/>
    </source>
</evidence>
<organism evidence="8 9">
    <name type="scientific">Acinetobacter beijerinckii ANC 3835</name>
    <dbReference type="NCBI Taxonomy" id="1217649"/>
    <lineage>
        <taxon>Bacteria</taxon>
        <taxon>Pseudomonadati</taxon>
        <taxon>Pseudomonadota</taxon>
        <taxon>Gammaproteobacteria</taxon>
        <taxon>Moraxellales</taxon>
        <taxon>Moraxellaceae</taxon>
        <taxon>Acinetobacter</taxon>
    </lineage>
</organism>
<evidence type="ECO:0000256" key="2">
    <source>
        <dbReference type="ARBA" id="ARBA00022516"/>
    </source>
</evidence>
<reference evidence="8 9" key="1">
    <citation type="submission" date="2013-02" db="EMBL/GenBank/DDBJ databases">
        <title>The Genome Sequence of Acinetobacter beijerinckii ANC 3835.</title>
        <authorList>
            <consortium name="The Broad Institute Genome Sequencing Platform"/>
            <consortium name="The Broad Institute Genome Sequencing Center for Infectious Disease"/>
            <person name="Cerqueira G."/>
            <person name="Feldgarden M."/>
            <person name="Courvalin P."/>
            <person name="Perichon B."/>
            <person name="Grillot-Courvalin C."/>
            <person name="Clermont D."/>
            <person name="Rocha E."/>
            <person name="Yoon E.-J."/>
            <person name="Nemec A."/>
            <person name="Walker B."/>
            <person name="Young S.K."/>
            <person name="Zeng Q."/>
            <person name="Gargeya S."/>
            <person name="Fitzgerald M."/>
            <person name="Haas B."/>
            <person name="Abouelleil A."/>
            <person name="Alvarado L."/>
            <person name="Arachchi H.M."/>
            <person name="Berlin A.M."/>
            <person name="Chapman S.B."/>
            <person name="Dewar J."/>
            <person name="Goldberg J."/>
            <person name="Griggs A."/>
            <person name="Gujja S."/>
            <person name="Hansen M."/>
            <person name="Howarth C."/>
            <person name="Imamovic A."/>
            <person name="Larimer J."/>
            <person name="McCowan C."/>
            <person name="Murphy C."/>
            <person name="Neiman D."/>
            <person name="Pearson M."/>
            <person name="Priest M."/>
            <person name="Roberts A."/>
            <person name="Saif S."/>
            <person name="Shea T."/>
            <person name="Sisk P."/>
            <person name="Sykes S."/>
            <person name="Wortman J."/>
            <person name="Nusbaum C."/>
            <person name="Birren B."/>
        </authorList>
    </citation>
    <scope>NUCLEOTIDE SEQUENCE [LARGE SCALE GENOMIC DNA]</scope>
    <source>
        <strain evidence="8 9">ANC 3835</strain>
    </source>
</reference>
<dbReference type="GO" id="GO:0003841">
    <property type="term" value="F:1-acylglycerol-3-phosphate O-acyltransferase activity"/>
    <property type="evidence" value="ECO:0007669"/>
    <property type="project" value="TreeGrafter"/>
</dbReference>
<dbReference type="PANTHER" id="PTHR10434">
    <property type="entry name" value="1-ACYL-SN-GLYCEROL-3-PHOSPHATE ACYLTRANSFERASE"/>
    <property type="match status" value="1"/>
</dbReference>
<proteinExistence type="predicted"/>
<evidence type="ECO:0000313" key="9">
    <source>
        <dbReference type="Proteomes" id="UP000018417"/>
    </source>
</evidence>
<keyword evidence="3" id="KW-0808">Transferase</keyword>
<feature type="region of interest" description="Disordered" evidence="6">
    <location>
        <begin position="1"/>
        <end position="20"/>
    </location>
</feature>
<dbReference type="PANTHER" id="PTHR10434:SF64">
    <property type="entry name" value="1-ACYL-SN-GLYCEROL-3-PHOSPHATE ACYLTRANSFERASE-RELATED"/>
    <property type="match status" value="1"/>
</dbReference>
<dbReference type="CDD" id="cd07989">
    <property type="entry name" value="LPLAT_AGPAT-like"/>
    <property type="match status" value="1"/>
</dbReference>
<comment type="pathway">
    <text evidence="1">Lipid metabolism.</text>
</comment>
<evidence type="ECO:0000256" key="3">
    <source>
        <dbReference type="ARBA" id="ARBA00022679"/>
    </source>
</evidence>
<keyword evidence="4" id="KW-0443">Lipid metabolism</keyword>
<dbReference type="AlphaFoldDB" id="N9EAW9"/>
<dbReference type="EMBL" id="APQK01000003">
    <property type="protein sequence ID" value="ENW07387.1"/>
    <property type="molecule type" value="Genomic_DNA"/>
</dbReference>
<keyword evidence="2" id="KW-0444">Lipid biosynthesis</keyword>
<keyword evidence="5" id="KW-0012">Acyltransferase</keyword>
<evidence type="ECO:0000259" key="7">
    <source>
        <dbReference type="SMART" id="SM00563"/>
    </source>
</evidence>
<dbReference type="Pfam" id="PF01553">
    <property type="entry name" value="Acyltransferase"/>
    <property type="match status" value="1"/>
</dbReference>
<dbReference type="GO" id="GO:0006654">
    <property type="term" value="P:phosphatidic acid biosynthetic process"/>
    <property type="evidence" value="ECO:0007669"/>
    <property type="project" value="TreeGrafter"/>
</dbReference>
<dbReference type="SUPFAM" id="SSF69593">
    <property type="entry name" value="Glycerol-3-phosphate (1)-acyltransferase"/>
    <property type="match status" value="1"/>
</dbReference>
<feature type="domain" description="Phospholipid/glycerol acyltransferase" evidence="7">
    <location>
        <begin position="101"/>
        <end position="212"/>
    </location>
</feature>
<dbReference type="Proteomes" id="UP000018417">
    <property type="component" value="Unassembled WGS sequence"/>
</dbReference>
<name>N9EAW9_9GAMM</name>
<evidence type="ECO:0000256" key="4">
    <source>
        <dbReference type="ARBA" id="ARBA00023098"/>
    </source>
</evidence>
<dbReference type="PATRIC" id="fig|1217649.3.peg.476"/>
<evidence type="ECO:0000256" key="6">
    <source>
        <dbReference type="SAM" id="MobiDB-lite"/>
    </source>
</evidence>
<dbReference type="InterPro" id="IPR002123">
    <property type="entry name" value="Plipid/glycerol_acylTrfase"/>
</dbReference>
<evidence type="ECO:0000313" key="8">
    <source>
        <dbReference type="EMBL" id="ENW07387.1"/>
    </source>
</evidence>
<accession>N9EAW9</accession>
<dbReference type="HOGENOM" id="CLU_027938_0_1_6"/>
<comment type="caution">
    <text evidence="8">The sequence shown here is derived from an EMBL/GenBank/DDBJ whole genome shotgun (WGS) entry which is preliminary data.</text>
</comment>
<evidence type="ECO:0000256" key="1">
    <source>
        <dbReference type="ARBA" id="ARBA00005189"/>
    </source>
</evidence>
<gene>
    <name evidence="8" type="ORF">F934_00502</name>
</gene>
<protein>
    <recommendedName>
        <fullName evidence="7">Phospholipid/glycerol acyltransferase domain-containing protein</fullName>
    </recommendedName>
</protein>
<dbReference type="SMART" id="SM00563">
    <property type="entry name" value="PlsC"/>
    <property type="match status" value="1"/>
</dbReference>
<sequence>MLKASVKGSKPNGFNNSMTQETTAVNNTQLNLFSKFSLYTRKLASGLETIGEGFYLIYRHGLYKDPNNPINTRYVQYFCRRLCEVFNIEVQVHGTIPREPALWVSNHISWLDVAVLGSGARIFFLAKAEVEKWPILGNLAKGGGTLFIKRGSGDSIRIREQITEFLKQDIPVLFFPEATTTDGTKVKKVHGRLLGAAIEAQRPVQICVICYVNQQGELDLIAPFIGEMTFAEHVQRVLEMPKVTAHLLTLPAIPVEGHTVDSLTKEVDRQMRAGLLELQNKVLAVPPTANELT</sequence>